<protein>
    <submittedName>
        <fullName evidence="2">Uncharacterized protein</fullName>
    </submittedName>
</protein>
<evidence type="ECO:0000313" key="3">
    <source>
        <dbReference type="Proteomes" id="UP000008227"/>
    </source>
</evidence>
<dbReference type="PROSITE" id="PS50806">
    <property type="entry name" value="KRAB_RELATED"/>
    <property type="match status" value="1"/>
</dbReference>
<evidence type="ECO:0000256" key="1">
    <source>
        <dbReference type="SAM" id="MobiDB-lite"/>
    </source>
</evidence>
<gene>
    <name evidence="2" type="primary">LOC100627608</name>
</gene>
<feature type="region of interest" description="Disordered" evidence="1">
    <location>
        <begin position="63"/>
        <end position="147"/>
    </location>
</feature>
<dbReference type="PANTHER" id="PTHR14112">
    <property type="entry name" value="SYNOVIAL SARCOMA, X MEMBER"/>
    <property type="match status" value="1"/>
</dbReference>
<dbReference type="InterPro" id="IPR036051">
    <property type="entry name" value="KRAB_dom_sf"/>
</dbReference>
<dbReference type="SMART" id="SM00349">
    <property type="entry name" value="KRAB"/>
    <property type="match status" value="1"/>
</dbReference>
<accession>A0A5G2R6D2</accession>
<dbReference type="InterPro" id="IPR003655">
    <property type="entry name" value="aKRAB"/>
</dbReference>
<keyword evidence="3" id="KW-1185">Reference proteome</keyword>
<dbReference type="PANTHER" id="PTHR14112:SF1">
    <property type="entry name" value="KRAB-RELATED DOMAIN-CONTAINING PROTEIN"/>
    <property type="match status" value="1"/>
</dbReference>
<dbReference type="GeneTree" id="ENSGT00390000012484"/>
<sequence>MNRGSYFAQRAREDAQKSEKKSKAFNDISKYFSKEEWAKLGYSEKITYVYMKRNYDTMTGLGLKATPPTFMCPRKQTIESSGHDSEDQDEPPKEASNLRGRKYLEDPGEARLMSGPTDCGKESTQSMKRSAIPRKMTNSPQRCDKCP</sequence>
<name>A0A4X1SZD4_PIG</name>
<feature type="compositionally biased region" description="Basic and acidic residues" evidence="1">
    <location>
        <begin position="81"/>
        <end position="93"/>
    </location>
</feature>
<reference evidence="2" key="2">
    <citation type="journal article" date="2020" name="Gigascience">
        <title>An improved pig reference genome sequence to enable pig genetics and genomics research.</title>
        <authorList>
            <person name="Warr A."/>
            <person name="Affara N."/>
            <person name="Aken B."/>
            <person name="Beiki H."/>
            <person name="Bickhart D.M."/>
            <person name="Billis K."/>
            <person name="Chow W."/>
            <person name="Eory L."/>
            <person name="Finlayson H.A."/>
            <person name="Flicek P."/>
            <person name="Giron C.G."/>
            <person name="Griffin D.K."/>
            <person name="Hall R."/>
            <person name="Hannum G."/>
            <person name="Hourlier T."/>
            <person name="Howe K."/>
            <person name="Hume D.A."/>
            <person name="Izuogu O."/>
            <person name="Kim K."/>
            <person name="Koren S."/>
            <person name="Liu H."/>
            <person name="Manchanda N."/>
            <person name="Martin F.J."/>
            <person name="Nonneman D.J."/>
            <person name="O'Connor R.E."/>
            <person name="Phillippy A.M."/>
            <person name="Rohrer G.A."/>
            <person name="Rosen B.D."/>
            <person name="Rund L.A."/>
            <person name="Sargent C.A."/>
            <person name="Schook L.B."/>
            <person name="Schroeder S.G."/>
            <person name="Schwartz A.S."/>
            <person name="Skinner B.M."/>
            <person name="Talbot R."/>
            <person name="Tseng E."/>
            <person name="Tuggle C.K."/>
            <person name="Watson M."/>
            <person name="Smith T.P.L."/>
            <person name="Archibald A.L."/>
        </authorList>
    </citation>
    <scope>NUCLEOTIDE SEQUENCE [LARGE SCALE GENOMIC DNA]</scope>
    <source>
        <strain evidence="2">Duroc</strain>
    </source>
</reference>
<reference evidence="2" key="4">
    <citation type="submission" date="2025-09" db="UniProtKB">
        <authorList>
            <consortium name="Ensembl"/>
        </authorList>
    </citation>
    <scope>IDENTIFICATION</scope>
</reference>
<dbReference type="GO" id="GO:0006355">
    <property type="term" value="P:regulation of DNA-templated transcription"/>
    <property type="evidence" value="ECO:0007669"/>
    <property type="project" value="InterPro"/>
</dbReference>
<proteinExistence type="predicted"/>
<evidence type="ECO:0000313" key="2">
    <source>
        <dbReference type="Ensembl" id="ENSSSCP00000066150.1"/>
    </source>
</evidence>
<dbReference type="Proteomes" id="UP000008227">
    <property type="component" value="Chromosome X"/>
</dbReference>
<dbReference type="SUPFAM" id="SSF109640">
    <property type="entry name" value="KRAB domain (Kruppel-associated box)"/>
    <property type="match status" value="1"/>
</dbReference>
<feature type="region of interest" description="Disordered" evidence="1">
    <location>
        <begin position="1"/>
        <end position="22"/>
    </location>
</feature>
<reference evidence="2" key="3">
    <citation type="submission" date="2025-08" db="UniProtKB">
        <authorList>
            <consortium name="Ensembl"/>
        </authorList>
    </citation>
    <scope>IDENTIFICATION</scope>
</reference>
<dbReference type="AlphaFoldDB" id="A0A4X1SZD4"/>
<dbReference type="InterPro" id="IPR001909">
    <property type="entry name" value="KRAB"/>
</dbReference>
<organism evidence="2 3">
    <name type="scientific">Sus scrofa</name>
    <name type="common">Pig</name>
    <dbReference type="NCBI Taxonomy" id="9823"/>
    <lineage>
        <taxon>Eukaryota</taxon>
        <taxon>Metazoa</taxon>
        <taxon>Chordata</taxon>
        <taxon>Craniata</taxon>
        <taxon>Vertebrata</taxon>
        <taxon>Euteleostomi</taxon>
        <taxon>Mammalia</taxon>
        <taxon>Eutheria</taxon>
        <taxon>Laurasiatheria</taxon>
        <taxon>Artiodactyla</taxon>
        <taxon>Suina</taxon>
        <taxon>Suidae</taxon>
        <taxon>Sus</taxon>
    </lineage>
</organism>
<reference evidence="3" key="1">
    <citation type="submission" date="2009-11" db="EMBL/GenBank/DDBJ databases">
        <authorList>
            <consortium name="Porcine genome sequencing project"/>
        </authorList>
    </citation>
    <scope>NUCLEOTIDE SEQUENCE [LARGE SCALE GENOMIC DNA]</scope>
    <source>
        <strain evidence="3">Duroc</strain>
    </source>
</reference>
<feature type="compositionally biased region" description="Basic and acidic residues" evidence="1">
    <location>
        <begin position="10"/>
        <end position="22"/>
    </location>
</feature>
<dbReference type="Ensembl" id="ENSSSCT00000091221.2">
    <property type="protein sequence ID" value="ENSSSCP00000066150.1"/>
    <property type="gene ID" value="ENSSSCG00000047914.2"/>
</dbReference>
<accession>A0A4X1SZD4</accession>